<feature type="compositionally biased region" description="Basic residues" evidence="10">
    <location>
        <begin position="724"/>
        <end position="735"/>
    </location>
</feature>
<evidence type="ECO:0000256" key="7">
    <source>
        <dbReference type="ARBA" id="ARBA00023163"/>
    </source>
</evidence>
<accession>A0A1W4XHN6</accession>
<evidence type="ECO:0000256" key="4">
    <source>
        <dbReference type="ARBA" id="ARBA00022771"/>
    </source>
</evidence>
<dbReference type="InterPro" id="IPR036236">
    <property type="entry name" value="Znf_C2H2_sf"/>
</dbReference>
<evidence type="ECO:0000256" key="6">
    <source>
        <dbReference type="ARBA" id="ARBA00023015"/>
    </source>
</evidence>
<feature type="compositionally biased region" description="Low complexity" evidence="10">
    <location>
        <begin position="785"/>
        <end position="794"/>
    </location>
</feature>
<dbReference type="PANTHER" id="PTHR47772">
    <property type="entry name" value="ZINC FINGER PROTEIN 200"/>
    <property type="match status" value="1"/>
</dbReference>
<dbReference type="SMART" id="SM00355">
    <property type="entry name" value="ZnF_C2H2"/>
    <property type="match status" value="6"/>
</dbReference>
<keyword evidence="6" id="KW-0805">Transcription regulation</keyword>
<dbReference type="RefSeq" id="XP_018331958.1">
    <property type="nucleotide sequence ID" value="XM_018476456.1"/>
</dbReference>
<keyword evidence="2" id="KW-0479">Metal-binding</keyword>
<feature type="region of interest" description="Disordered" evidence="10">
    <location>
        <begin position="308"/>
        <end position="327"/>
    </location>
</feature>
<keyword evidence="3" id="KW-0677">Repeat</keyword>
<evidence type="ECO:0000256" key="2">
    <source>
        <dbReference type="ARBA" id="ARBA00022723"/>
    </source>
</evidence>
<dbReference type="InterPro" id="IPR050636">
    <property type="entry name" value="C2H2-ZF_domain-containing"/>
</dbReference>
<feature type="region of interest" description="Disordered" evidence="10">
    <location>
        <begin position="370"/>
        <end position="419"/>
    </location>
</feature>
<evidence type="ECO:0000256" key="10">
    <source>
        <dbReference type="SAM" id="MobiDB-lite"/>
    </source>
</evidence>
<keyword evidence="12" id="KW-1185">Reference proteome</keyword>
<proteinExistence type="predicted"/>
<feature type="compositionally biased region" description="Basic residues" evidence="10">
    <location>
        <begin position="986"/>
        <end position="999"/>
    </location>
</feature>
<dbReference type="AlphaFoldDB" id="A0A1W4XHN6"/>
<evidence type="ECO:0000313" key="12">
    <source>
        <dbReference type="Proteomes" id="UP000192223"/>
    </source>
</evidence>
<feature type="domain" description="C2H2-type" evidence="11">
    <location>
        <begin position="782"/>
        <end position="809"/>
    </location>
</feature>
<feature type="compositionally biased region" description="Basic and acidic residues" evidence="10">
    <location>
        <begin position="691"/>
        <end position="701"/>
    </location>
</feature>
<dbReference type="GO" id="GO:0003677">
    <property type="term" value="F:DNA binding"/>
    <property type="evidence" value="ECO:0007669"/>
    <property type="project" value="InterPro"/>
</dbReference>
<dbReference type="Proteomes" id="UP000192223">
    <property type="component" value="Unplaced"/>
</dbReference>
<feature type="domain" description="C2H2-type" evidence="11">
    <location>
        <begin position="909"/>
        <end position="932"/>
    </location>
</feature>
<name>A0A1W4XHN6_AGRPL</name>
<evidence type="ECO:0000313" key="13">
    <source>
        <dbReference type="RefSeq" id="XP_018331958.1"/>
    </source>
</evidence>
<dbReference type="SUPFAM" id="SSF57667">
    <property type="entry name" value="beta-beta-alpha zinc fingers"/>
    <property type="match status" value="1"/>
</dbReference>
<keyword evidence="7" id="KW-0804">Transcription</keyword>
<feature type="compositionally biased region" description="Basic and acidic residues" evidence="10">
    <location>
        <begin position="774"/>
        <end position="784"/>
    </location>
</feature>
<feature type="region of interest" description="Disordered" evidence="10">
    <location>
        <begin position="979"/>
        <end position="1014"/>
    </location>
</feature>
<evidence type="ECO:0000256" key="9">
    <source>
        <dbReference type="PROSITE-ProRule" id="PRU00042"/>
    </source>
</evidence>
<dbReference type="InterPro" id="IPR013087">
    <property type="entry name" value="Znf_C2H2_type"/>
</dbReference>
<dbReference type="GO" id="GO:0005634">
    <property type="term" value="C:nucleus"/>
    <property type="evidence" value="ECO:0007669"/>
    <property type="project" value="UniProtKB-SubCell"/>
</dbReference>
<dbReference type="PROSITE" id="PS00028">
    <property type="entry name" value="ZINC_FINGER_C2H2_1"/>
    <property type="match status" value="4"/>
</dbReference>
<reference evidence="13" key="1">
    <citation type="submission" date="2025-08" db="UniProtKB">
        <authorList>
            <consortium name="RefSeq"/>
        </authorList>
    </citation>
    <scope>IDENTIFICATION</scope>
    <source>
        <tissue evidence="13">Entire body</tissue>
    </source>
</reference>
<dbReference type="GeneID" id="108741607"/>
<feature type="domain" description="C2H2-type" evidence="11">
    <location>
        <begin position="829"/>
        <end position="856"/>
    </location>
</feature>
<evidence type="ECO:0000256" key="1">
    <source>
        <dbReference type="ARBA" id="ARBA00004123"/>
    </source>
</evidence>
<sequence length="1096" mass="124711">MSSHYFDNNVYAENNELESTILIEGIVWEQRNSQEEAAMNVNEGNKSILEDSRNETFLSVNEAGNTTEYFSVLEMTDDSVMNDLNLTAVNPTVVDESSFCQNVCEDEEATEQSNILQPILYEIEGSDEYLAVQVTCDEEGIMRRIQYRMRQNENGDLEPIVGTTEILPIDEDINLDDLQENILENEKIGKQEQVEEEDDYNDFKEVQHNSIERNPLDPQLKIKMEDHTDGTIPDFPNNSEVDPFQNDKINSQEKQSVSVIESVSNKQDWIKNEILQESSTDSDFTLDLDGLEDSYVNVMDSMECPNVQNDGPPSELFSDPTVNDNITENETNLTEHNLALTYSNSKDPDLYTHLNSEVIITRVRQGIRNFMESPDNSDDGLSSDGENAENTENSPKILKNNVKSSEDNASSSESDMGEYHLTETVENDVTTSKVLEKTNLFQVNNNTNSIKVFKSPQQQQQQSILMDKTMNSKSNGDLKTSKNQVYYVLKHPEKENVAIPRVNTNKTYKVNPRSILKTSFVQLEHQHQNETKSEIIKQENKNSTNIPIEKIDKRFARNKEIMQAILFQNYIAKTTIPHAPVRQGRMPRKQKIKPVERADEEIIVKEVAVSSEGFVEIPEENLLPKANVEIVQLSDSENDLDSKQHEHGIRQSRRYKSDVSEIIISDSEDECGETVKIVQIDLSADSDEDDNNRSDFKEKNTKKTRGRPRKNAQKAETVSNISILKRKRGRPPKKKPITDEERNNESVSSPKKQRTDESENTRSISDDTSSSKLDSSEEKAENHCPKCSKSFPSKSSLKTHLQYHTFQEASARRTNMRLTSSIPTPSERYQCHKCGEIFKNNALLNKHEKLHNSNSLECHVCHKVFTELAQLSTHKRSHVKEQMFKATVPPKISPKPCKSSKVFKTPPPLKCPVCMKTFANVLTLNTHKNNFHRQFSCRTCTKHFYSKVAWESHVKNSCVKPKSPEKRRLSLNVRKSFVVPPQPQRASRRLSVKGRRKSNGKQQPQSCVNPDLNATERTRTPAGVVKAPCNMCEVVCLSFKHLFQHKVTKHGLETPDKSVIENPVKKTLFKDRADQGGVPVTTRIGNAWAGLKNKID</sequence>
<feature type="compositionally biased region" description="Polar residues" evidence="10">
    <location>
        <begin position="384"/>
        <end position="394"/>
    </location>
</feature>
<evidence type="ECO:0000256" key="5">
    <source>
        <dbReference type="ARBA" id="ARBA00022833"/>
    </source>
</evidence>
<organism evidence="12 13">
    <name type="scientific">Agrilus planipennis</name>
    <name type="common">Emerald ash borer</name>
    <name type="synonym">Agrilus marcopoli</name>
    <dbReference type="NCBI Taxonomy" id="224129"/>
    <lineage>
        <taxon>Eukaryota</taxon>
        <taxon>Metazoa</taxon>
        <taxon>Ecdysozoa</taxon>
        <taxon>Arthropoda</taxon>
        <taxon>Hexapoda</taxon>
        <taxon>Insecta</taxon>
        <taxon>Pterygota</taxon>
        <taxon>Neoptera</taxon>
        <taxon>Endopterygota</taxon>
        <taxon>Coleoptera</taxon>
        <taxon>Polyphaga</taxon>
        <taxon>Elateriformia</taxon>
        <taxon>Buprestoidea</taxon>
        <taxon>Buprestidae</taxon>
        <taxon>Agrilinae</taxon>
        <taxon>Agrilus</taxon>
    </lineage>
</organism>
<keyword evidence="4 9" id="KW-0863">Zinc-finger</keyword>
<feature type="domain" description="C2H2-type" evidence="11">
    <location>
        <begin position="856"/>
        <end position="883"/>
    </location>
</feature>
<dbReference type="GO" id="GO:0008270">
    <property type="term" value="F:zinc ion binding"/>
    <property type="evidence" value="ECO:0007669"/>
    <property type="project" value="UniProtKB-KW"/>
</dbReference>
<dbReference type="InterPro" id="IPR017956">
    <property type="entry name" value="AT_hook_DNA-bd_motif"/>
</dbReference>
<dbReference type="STRING" id="224129.A0A1W4XHN6"/>
<feature type="compositionally biased region" description="Basic residues" evidence="10">
    <location>
        <begin position="702"/>
        <end position="712"/>
    </location>
</feature>
<evidence type="ECO:0000256" key="8">
    <source>
        <dbReference type="ARBA" id="ARBA00023242"/>
    </source>
</evidence>
<keyword evidence="5" id="KW-0862">Zinc</keyword>
<dbReference type="Gene3D" id="3.30.160.60">
    <property type="entry name" value="Classic Zinc Finger"/>
    <property type="match status" value="3"/>
</dbReference>
<dbReference type="SMART" id="SM00384">
    <property type="entry name" value="AT_hook"/>
    <property type="match status" value="2"/>
</dbReference>
<keyword evidence="8" id="KW-0539">Nucleus</keyword>
<dbReference type="Pfam" id="PF00096">
    <property type="entry name" value="zf-C2H2"/>
    <property type="match status" value="3"/>
</dbReference>
<evidence type="ECO:0000256" key="3">
    <source>
        <dbReference type="ARBA" id="ARBA00022737"/>
    </source>
</evidence>
<dbReference type="PANTHER" id="PTHR47772:SF6">
    <property type="entry name" value="GASTRULA ZINC FINGER PROTEIN XLCGF57.1-LIKE"/>
    <property type="match status" value="1"/>
</dbReference>
<dbReference type="InParanoid" id="A0A1W4XHN6"/>
<comment type="subcellular location">
    <subcellularLocation>
        <location evidence="1">Nucleus</location>
    </subcellularLocation>
</comment>
<feature type="region of interest" description="Disordered" evidence="10">
    <location>
        <begin position="685"/>
        <end position="794"/>
    </location>
</feature>
<dbReference type="PROSITE" id="PS50157">
    <property type="entry name" value="ZINC_FINGER_C2H2_2"/>
    <property type="match status" value="4"/>
</dbReference>
<protein>
    <submittedName>
        <fullName evidence="13">Uncharacterized protein LOC108741607</fullName>
    </submittedName>
</protein>
<dbReference type="KEGG" id="apln:108741607"/>
<dbReference type="OrthoDB" id="6744513at2759"/>
<evidence type="ECO:0000259" key="11">
    <source>
        <dbReference type="PROSITE" id="PS50157"/>
    </source>
</evidence>
<gene>
    <name evidence="13" type="primary">LOC108741607</name>
</gene>